<protein>
    <recommendedName>
        <fullName evidence="3">Type I restriction enzyme R protein N-terminal domain-containing protein</fullName>
    </recommendedName>
</protein>
<organism evidence="1 2">
    <name type="scientific">Oidiodendron maius (strain Zn)</name>
    <dbReference type="NCBI Taxonomy" id="913774"/>
    <lineage>
        <taxon>Eukaryota</taxon>
        <taxon>Fungi</taxon>
        <taxon>Dikarya</taxon>
        <taxon>Ascomycota</taxon>
        <taxon>Pezizomycotina</taxon>
        <taxon>Leotiomycetes</taxon>
        <taxon>Leotiomycetes incertae sedis</taxon>
        <taxon>Myxotrichaceae</taxon>
        <taxon>Oidiodendron</taxon>
    </lineage>
</organism>
<keyword evidence="2" id="KW-1185">Reference proteome</keyword>
<sequence>MCVSVMRELAVALAGTQNRGASVRDQNNNNNNEKKEITLNMTDYFNDEWVKLAYSKISDSSYEDKVDQLWANILSIIFPRSSNFLVLQQYHLDKTAIPDIVVKFFRDGQEQIVLVMENKRSDNGHGWDEGISKLERYLI</sequence>
<evidence type="ECO:0008006" key="3">
    <source>
        <dbReference type="Google" id="ProtNLM"/>
    </source>
</evidence>
<reference evidence="1 2" key="1">
    <citation type="submission" date="2014-04" db="EMBL/GenBank/DDBJ databases">
        <authorList>
            <consortium name="DOE Joint Genome Institute"/>
            <person name="Kuo A."/>
            <person name="Martino E."/>
            <person name="Perotto S."/>
            <person name="Kohler A."/>
            <person name="Nagy L.G."/>
            <person name="Floudas D."/>
            <person name="Copeland A."/>
            <person name="Barry K.W."/>
            <person name="Cichocki N."/>
            <person name="Veneault-Fourrey C."/>
            <person name="LaButti K."/>
            <person name="Lindquist E.A."/>
            <person name="Lipzen A."/>
            <person name="Lundell T."/>
            <person name="Morin E."/>
            <person name="Murat C."/>
            <person name="Sun H."/>
            <person name="Tunlid A."/>
            <person name="Henrissat B."/>
            <person name="Grigoriev I.V."/>
            <person name="Hibbett D.S."/>
            <person name="Martin F."/>
            <person name="Nordberg H.P."/>
            <person name="Cantor M.N."/>
            <person name="Hua S.X."/>
        </authorList>
    </citation>
    <scope>NUCLEOTIDE SEQUENCE [LARGE SCALE GENOMIC DNA]</scope>
    <source>
        <strain evidence="1 2">Zn</strain>
    </source>
</reference>
<dbReference type="AlphaFoldDB" id="A0A0C3HAN3"/>
<dbReference type="HOGENOM" id="CLU_1845678_0_0_1"/>
<name>A0A0C3HAN3_OIDMZ</name>
<dbReference type="InParanoid" id="A0A0C3HAN3"/>
<dbReference type="Proteomes" id="UP000054321">
    <property type="component" value="Unassembled WGS sequence"/>
</dbReference>
<evidence type="ECO:0000313" key="2">
    <source>
        <dbReference type="Proteomes" id="UP000054321"/>
    </source>
</evidence>
<reference evidence="2" key="2">
    <citation type="submission" date="2015-01" db="EMBL/GenBank/DDBJ databases">
        <title>Evolutionary Origins and Diversification of the Mycorrhizal Mutualists.</title>
        <authorList>
            <consortium name="DOE Joint Genome Institute"/>
            <consortium name="Mycorrhizal Genomics Consortium"/>
            <person name="Kohler A."/>
            <person name="Kuo A."/>
            <person name="Nagy L.G."/>
            <person name="Floudas D."/>
            <person name="Copeland A."/>
            <person name="Barry K.W."/>
            <person name="Cichocki N."/>
            <person name="Veneault-Fourrey C."/>
            <person name="LaButti K."/>
            <person name="Lindquist E.A."/>
            <person name="Lipzen A."/>
            <person name="Lundell T."/>
            <person name="Morin E."/>
            <person name="Murat C."/>
            <person name="Riley R."/>
            <person name="Ohm R."/>
            <person name="Sun H."/>
            <person name="Tunlid A."/>
            <person name="Henrissat B."/>
            <person name="Grigoriev I.V."/>
            <person name="Hibbett D.S."/>
            <person name="Martin F."/>
        </authorList>
    </citation>
    <scope>NUCLEOTIDE SEQUENCE [LARGE SCALE GENOMIC DNA]</scope>
    <source>
        <strain evidence="2">Zn</strain>
    </source>
</reference>
<accession>A0A0C3HAN3</accession>
<dbReference type="OrthoDB" id="5315444at2759"/>
<dbReference type="EMBL" id="KN832872">
    <property type="protein sequence ID" value="KIN05306.1"/>
    <property type="molecule type" value="Genomic_DNA"/>
</dbReference>
<gene>
    <name evidence="1" type="ORF">OIDMADRAFT_25874</name>
</gene>
<evidence type="ECO:0000313" key="1">
    <source>
        <dbReference type="EMBL" id="KIN05306.1"/>
    </source>
</evidence>
<proteinExistence type="predicted"/>